<reference evidence="3" key="1">
    <citation type="submission" date="2020-04" db="EMBL/GenBank/DDBJ databases">
        <title>Genome Assembly and Annotation of Botryosphaeria dothidea sdau 11-99, a Latent Pathogen of Apple Fruit Ring Rot in China.</title>
        <authorList>
            <person name="Yu C."/>
            <person name="Diao Y."/>
            <person name="Lu Q."/>
            <person name="Zhao J."/>
            <person name="Cui S."/>
            <person name="Peng C."/>
            <person name="He B."/>
            <person name="Liu H."/>
        </authorList>
    </citation>
    <scope>NUCLEOTIDE SEQUENCE [LARGE SCALE GENOMIC DNA]</scope>
    <source>
        <strain evidence="3">Sdau11-99</strain>
    </source>
</reference>
<keyword evidence="2" id="KW-1133">Transmembrane helix</keyword>
<evidence type="ECO:0000256" key="1">
    <source>
        <dbReference type="SAM" id="MobiDB-lite"/>
    </source>
</evidence>
<gene>
    <name evidence="3" type="ORF">GTA08_BOTSDO01169</name>
</gene>
<name>A0A8H4NC63_9PEZI</name>
<protein>
    <recommendedName>
        <fullName evidence="5">Fucose-specific lectin</fullName>
    </recommendedName>
</protein>
<feature type="compositionally biased region" description="Low complexity" evidence="1">
    <location>
        <begin position="116"/>
        <end position="127"/>
    </location>
</feature>
<proteinExistence type="predicted"/>
<dbReference type="Proteomes" id="UP000572817">
    <property type="component" value="Unassembled WGS sequence"/>
</dbReference>
<evidence type="ECO:0000256" key="2">
    <source>
        <dbReference type="SAM" id="Phobius"/>
    </source>
</evidence>
<keyword evidence="2" id="KW-0472">Membrane</keyword>
<accession>A0A8H4NC63</accession>
<comment type="caution">
    <text evidence="3">The sequence shown here is derived from an EMBL/GenBank/DDBJ whole genome shotgun (WGS) entry which is preliminary data.</text>
</comment>
<sequence>MDQKTKHEHNDYSTLEVDESVNLPQVKYDNVLPEVKPSHEPPQALPSHEDFPEVVRNGRKNATLCGLRRKAFWTTLLVVVLIIAIAIGVGVGVGVTRRSNSPSAKSSAGESGGANDGSNNGSSTNTSQPGYLASFSRLAAANYTDSQDRERALVYYQDNSLDIWKAERASSSTAWSRELVNMSGINPERGTPLTAFCLPETSVTLLHIYFIDAGTNRVRTILNEGARWLPTSAGDDTWTATNGSSLAMYANECKNDTSCGDKTAFLIFHSSMTNSTVQACPYGQCNFGYFLPDNVDVDDGQNGADPTAYALAPIQRIQNDTHPFVALYLSVQGKLKEFHFANGEAWNETGLDLPDFPMPTGCQLAAMSCVHDDLRYVQVFVTQQNGGVAMAYLDGGPDNPWNSTISVAGMENVIPLSPIAATRAGRVYALEQRENGVQIAEFNRTSVTGLPVFERLGIVDTPEG</sequence>
<feature type="compositionally biased region" description="Low complexity" evidence="1">
    <location>
        <begin position="99"/>
        <end position="109"/>
    </location>
</feature>
<dbReference type="OrthoDB" id="3942327at2759"/>
<evidence type="ECO:0000313" key="3">
    <source>
        <dbReference type="EMBL" id="KAF4313631.1"/>
    </source>
</evidence>
<dbReference type="EMBL" id="WWBZ02000001">
    <property type="protein sequence ID" value="KAF4313631.1"/>
    <property type="molecule type" value="Genomic_DNA"/>
</dbReference>
<dbReference type="AlphaFoldDB" id="A0A8H4NC63"/>
<dbReference type="SUPFAM" id="SSF89372">
    <property type="entry name" value="Fucose-specific lectin"/>
    <property type="match status" value="1"/>
</dbReference>
<keyword evidence="2" id="KW-0812">Transmembrane</keyword>
<feature type="region of interest" description="Disordered" evidence="1">
    <location>
        <begin position="97"/>
        <end position="127"/>
    </location>
</feature>
<keyword evidence="4" id="KW-1185">Reference proteome</keyword>
<organism evidence="3 4">
    <name type="scientific">Botryosphaeria dothidea</name>
    <dbReference type="NCBI Taxonomy" id="55169"/>
    <lineage>
        <taxon>Eukaryota</taxon>
        <taxon>Fungi</taxon>
        <taxon>Dikarya</taxon>
        <taxon>Ascomycota</taxon>
        <taxon>Pezizomycotina</taxon>
        <taxon>Dothideomycetes</taxon>
        <taxon>Dothideomycetes incertae sedis</taxon>
        <taxon>Botryosphaeriales</taxon>
        <taxon>Botryosphaeriaceae</taxon>
        <taxon>Botryosphaeria</taxon>
    </lineage>
</organism>
<evidence type="ECO:0008006" key="5">
    <source>
        <dbReference type="Google" id="ProtNLM"/>
    </source>
</evidence>
<dbReference type="Gene3D" id="2.120.10.70">
    <property type="entry name" value="Fucose-specific lectin"/>
    <property type="match status" value="1"/>
</dbReference>
<evidence type="ECO:0000313" key="4">
    <source>
        <dbReference type="Proteomes" id="UP000572817"/>
    </source>
</evidence>
<feature type="transmembrane region" description="Helical" evidence="2">
    <location>
        <begin position="71"/>
        <end position="95"/>
    </location>
</feature>